<comment type="caution">
    <text evidence="5">The sequence shown here is derived from an EMBL/GenBank/DDBJ whole genome shotgun (WGS) entry which is preliminary data.</text>
</comment>
<keyword evidence="1" id="KW-0547">Nucleotide-binding</keyword>
<feature type="region of interest" description="Disordered" evidence="3">
    <location>
        <begin position="1"/>
        <end position="37"/>
    </location>
</feature>
<dbReference type="PANTHER" id="PTHR45644">
    <property type="entry name" value="AAA ATPASE, PUTATIVE (AFU_ORTHOLOGUE AFUA_2G12920)-RELATED-RELATED"/>
    <property type="match status" value="1"/>
</dbReference>
<dbReference type="PANTHER" id="PTHR45644:SF39">
    <property type="entry name" value="AAA-TYPE ATPASE FAMILY PROTEIN-RELATED"/>
    <property type="match status" value="1"/>
</dbReference>
<evidence type="ECO:0000256" key="3">
    <source>
        <dbReference type="SAM" id="MobiDB-lite"/>
    </source>
</evidence>
<dbReference type="Gene3D" id="2.30.30.750">
    <property type="match status" value="1"/>
</dbReference>
<name>A0ABQ7EMI9_BRACR</name>
<dbReference type="InterPro" id="IPR041385">
    <property type="entry name" value="SH3_12"/>
</dbReference>
<proteinExistence type="predicted"/>
<dbReference type="EMBL" id="QGKV02000299">
    <property type="protein sequence ID" value="KAF3598204.1"/>
    <property type="molecule type" value="Genomic_DNA"/>
</dbReference>
<accession>A0ABQ7EMI9</accession>
<dbReference type="Pfam" id="PF18129">
    <property type="entry name" value="SH3_12"/>
    <property type="match status" value="1"/>
</dbReference>
<evidence type="ECO:0000259" key="4">
    <source>
        <dbReference type="Pfam" id="PF18129"/>
    </source>
</evidence>
<feature type="domain" description="5'-3' exoribonuclease 1 SH3-like" evidence="4">
    <location>
        <begin position="199"/>
        <end position="253"/>
    </location>
</feature>
<feature type="region of interest" description="Disordered" evidence="3">
    <location>
        <begin position="132"/>
        <end position="154"/>
    </location>
</feature>
<evidence type="ECO:0000256" key="1">
    <source>
        <dbReference type="ARBA" id="ARBA00022741"/>
    </source>
</evidence>
<evidence type="ECO:0000313" key="6">
    <source>
        <dbReference type="Proteomes" id="UP000266723"/>
    </source>
</evidence>
<keyword evidence="6" id="KW-1185">Reference proteome</keyword>
<evidence type="ECO:0000256" key="2">
    <source>
        <dbReference type="ARBA" id="ARBA00022840"/>
    </source>
</evidence>
<dbReference type="InterPro" id="IPR051701">
    <property type="entry name" value="Mito_OM_Translocase_MSP1"/>
</dbReference>
<keyword evidence="2" id="KW-0067">ATP-binding</keyword>
<reference evidence="5 6" key="1">
    <citation type="journal article" date="2020" name="BMC Genomics">
        <title>Intraspecific diversification of the crop wild relative Brassica cretica Lam. using demographic model selection.</title>
        <authorList>
            <person name="Kioukis A."/>
            <person name="Michalopoulou V.A."/>
            <person name="Briers L."/>
            <person name="Pirintsos S."/>
            <person name="Studholme D.J."/>
            <person name="Pavlidis P."/>
            <person name="Sarris P.F."/>
        </authorList>
    </citation>
    <scope>NUCLEOTIDE SEQUENCE [LARGE SCALE GENOMIC DNA]</scope>
    <source>
        <strain evidence="6">cv. PFS-1207/04</strain>
    </source>
</reference>
<feature type="compositionally biased region" description="Basic and acidic residues" evidence="3">
    <location>
        <begin position="19"/>
        <end position="29"/>
    </location>
</feature>
<sequence>MSMSETSDNSSDSSGTEDQSPRSSEDRSPRPKRVKVSDGGDIVVAGNAFEQEPLAGLVIFKQDVLDGLVECKDLGVSFEEFPYYLSDTTKTALVSASVHLKCKEFANREVLGALSAAEIQSRKLQTLELIDSQKSSDKPAGEGDASSPSNVSDSQLTLMKAPLTPTFRAGMSSKMFATIDFFKVFLDFCLMKKYLQVTGGPSHGSKGTVVLGCGDNPSSKVGVRFDEPISDGVDLNRQCEEGRGFFFSAVDLLSDSSGSEDLDELLINTLFEVVRDVSRSCPLVLFLKDAEKFDTGRQAPVSTKRLPLPLLLESTVSINSQQNIGRQVPEAAKRLTKLFENDVSIECPQDENLLTVWNNQLDRDSEILQMRANTKQLHMMLRRSGFVCDGFDKLCLKDLKIDTDDAEKIIGWALSHHATRKCHAAPDAQISLSLDPCSMDFGIRLLKARLIESAFSKKYREEIAAGKEFMERLLSDLITPKNISEKFDDIGAIKDVKEAFVEHVVVPFKLPGVTETIFV</sequence>
<gene>
    <name evidence="5" type="ORF">DY000_02027264</name>
</gene>
<protein>
    <recommendedName>
        <fullName evidence="4">5'-3' exoribonuclease 1 SH3-like domain-containing protein</fullName>
    </recommendedName>
</protein>
<evidence type="ECO:0000313" key="5">
    <source>
        <dbReference type="EMBL" id="KAF3598204.1"/>
    </source>
</evidence>
<feature type="compositionally biased region" description="Low complexity" evidence="3">
    <location>
        <begin position="1"/>
        <end position="17"/>
    </location>
</feature>
<dbReference type="Proteomes" id="UP000266723">
    <property type="component" value="Unassembled WGS sequence"/>
</dbReference>
<dbReference type="InterPro" id="IPR047008">
    <property type="entry name" value="XRN1_SH3_sf"/>
</dbReference>
<organism evidence="5 6">
    <name type="scientific">Brassica cretica</name>
    <name type="common">Mustard</name>
    <dbReference type="NCBI Taxonomy" id="69181"/>
    <lineage>
        <taxon>Eukaryota</taxon>
        <taxon>Viridiplantae</taxon>
        <taxon>Streptophyta</taxon>
        <taxon>Embryophyta</taxon>
        <taxon>Tracheophyta</taxon>
        <taxon>Spermatophyta</taxon>
        <taxon>Magnoliopsida</taxon>
        <taxon>eudicotyledons</taxon>
        <taxon>Gunneridae</taxon>
        <taxon>Pentapetalae</taxon>
        <taxon>rosids</taxon>
        <taxon>malvids</taxon>
        <taxon>Brassicales</taxon>
        <taxon>Brassicaceae</taxon>
        <taxon>Brassiceae</taxon>
        <taxon>Brassica</taxon>
    </lineage>
</organism>